<sequence length="139" mass="15114">MEAVVEAGTQQTVGVSGSQTHQRTGTIQVQHFDGAVMGGRCYLNWTTRRRRQKHTAGGGLEMTSILHNFTAGLTQWSHRGFTALASEAIAAGHQVVSVWRNIARPRSDAFSYLGEAEPRTRTPCERQAWARSGGDTSSG</sequence>
<reference evidence="1 2" key="1">
    <citation type="submission" date="2019-03" db="EMBL/GenBank/DDBJ databases">
        <title>First draft genome of Liparis tanakae, snailfish: a comprehensive survey of snailfish specific genes.</title>
        <authorList>
            <person name="Kim W."/>
            <person name="Song I."/>
            <person name="Jeong J.-H."/>
            <person name="Kim D."/>
            <person name="Kim S."/>
            <person name="Ryu S."/>
            <person name="Song J.Y."/>
            <person name="Lee S.K."/>
        </authorList>
    </citation>
    <scope>NUCLEOTIDE SEQUENCE [LARGE SCALE GENOMIC DNA]</scope>
    <source>
        <tissue evidence="1">Muscle</tissue>
    </source>
</reference>
<evidence type="ECO:0000313" key="1">
    <source>
        <dbReference type="EMBL" id="TNN63207.1"/>
    </source>
</evidence>
<dbReference type="EMBL" id="SRLO01000278">
    <property type="protein sequence ID" value="TNN63207.1"/>
    <property type="molecule type" value="Genomic_DNA"/>
</dbReference>
<proteinExistence type="predicted"/>
<gene>
    <name evidence="1" type="ORF">EYF80_026550</name>
</gene>
<evidence type="ECO:0000313" key="2">
    <source>
        <dbReference type="Proteomes" id="UP000314294"/>
    </source>
</evidence>
<keyword evidence="2" id="KW-1185">Reference proteome</keyword>
<protein>
    <submittedName>
        <fullName evidence="1">Uncharacterized protein</fullName>
    </submittedName>
</protein>
<accession>A0A4Z2HBD7</accession>
<organism evidence="1 2">
    <name type="scientific">Liparis tanakae</name>
    <name type="common">Tanaka's snailfish</name>
    <dbReference type="NCBI Taxonomy" id="230148"/>
    <lineage>
        <taxon>Eukaryota</taxon>
        <taxon>Metazoa</taxon>
        <taxon>Chordata</taxon>
        <taxon>Craniata</taxon>
        <taxon>Vertebrata</taxon>
        <taxon>Euteleostomi</taxon>
        <taxon>Actinopterygii</taxon>
        <taxon>Neopterygii</taxon>
        <taxon>Teleostei</taxon>
        <taxon>Neoteleostei</taxon>
        <taxon>Acanthomorphata</taxon>
        <taxon>Eupercaria</taxon>
        <taxon>Perciformes</taxon>
        <taxon>Cottioidei</taxon>
        <taxon>Cottales</taxon>
        <taxon>Liparidae</taxon>
        <taxon>Liparis</taxon>
    </lineage>
</organism>
<comment type="caution">
    <text evidence="1">The sequence shown here is derived from an EMBL/GenBank/DDBJ whole genome shotgun (WGS) entry which is preliminary data.</text>
</comment>
<name>A0A4Z2HBD7_9TELE</name>
<dbReference type="Proteomes" id="UP000314294">
    <property type="component" value="Unassembled WGS sequence"/>
</dbReference>
<dbReference type="AlphaFoldDB" id="A0A4Z2HBD7"/>